<evidence type="ECO:0000256" key="5">
    <source>
        <dbReference type="PROSITE-ProRule" id="PRU00708"/>
    </source>
</evidence>
<dbReference type="GO" id="GO:0003735">
    <property type="term" value="F:structural constituent of ribosome"/>
    <property type="evidence" value="ECO:0007669"/>
    <property type="project" value="InterPro"/>
</dbReference>
<dbReference type="Pfam" id="PF01199">
    <property type="entry name" value="Ribosomal_L34e"/>
    <property type="match status" value="1"/>
</dbReference>
<dbReference type="PROSITE" id="PS51375">
    <property type="entry name" value="PPR"/>
    <property type="match status" value="8"/>
</dbReference>
<feature type="repeat" description="PPR" evidence="5">
    <location>
        <begin position="435"/>
        <end position="469"/>
    </location>
</feature>
<evidence type="ECO:0000313" key="8">
    <source>
        <dbReference type="Proteomes" id="UP000626109"/>
    </source>
</evidence>
<dbReference type="PRINTS" id="PR01250">
    <property type="entry name" value="RIBOSOMALL34"/>
</dbReference>
<gene>
    <name evidence="7" type="ORF">PGLA2088_LOCUS36896</name>
</gene>
<dbReference type="GO" id="GO:0005840">
    <property type="term" value="C:ribosome"/>
    <property type="evidence" value="ECO:0007669"/>
    <property type="project" value="UniProtKB-KW"/>
</dbReference>
<evidence type="ECO:0000256" key="4">
    <source>
        <dbReference type="ARBA" id="ARBA00023274"/>
    </source>
</evidence>
<dbReference type="PANTHER" id="PTHR47447">
    <property type="entry name" value="OS03G0856100 PROTEIN"/>
    <property type="match status" value="1"/>
</dbReference>
<feature type="repeat" description="PPR" evidence="5">
    <location>
        <begin position="260"/>
        <end position="294"/>
    </location>
</feature>
<feature type="repeat" description="PPR" evidence="5">
    <location>
        <begin position="295"/>
        <end position="329"/>
    </location>
</feature>
<feature type="domain" description="Pentatricopeptide repeat-containing protein-mitochondrial" evidence="6">
    <location>
        <begin position="441"/>
        <end position="562"/>
    </location>
</feature>
<comment type="similarity">
    <text evidence="1">Belongs to the eukaryotic ribosomal protein eL34 family.</text>
</comment>
<dbReference type="InterPro" id="IPR002885">
    <property type="entry name" value="PPR_rpt"/>
</dbReference>
<name>A0A813KWP4_POLGL</name>
<dbReference type="Pfam" id="PF23276">
    <property type="entry name" value="TPR_24"/>
    <property type="match status" value="2"/>
</dbReference>
<feature type="repeat" description="PPR" evidence="5">
    <location>
        <begin position="540"/>
        <end position="574"/>
    </location>
</feature>
<protein>
    <recommendedName>
        <fullName evidence="6">Pentatricopeptide repeat-containing protein-mitochondrial domain-containing protein</fullName>
    </recommendedName>
</protein>
<keyword evidence="3" id="KW-0689">Ribosomal protein</keyword>
<dbReference type="NCBIfam" id="TIGR00756">
    <property type="entry name" value="PPR"/>
    <property type="match status" value="7"/>
</dbReference>
<proteinExistence type="inferred from homology"/>
<evidence type="ECO:0000256" key="1">
    <source>
        <dbReference type="ARBA" id="ARBA00009875"/>
    </source>
</evidence>
<accession>A0A813KWP4</accession>
<dbReference type="Proteomes" id="UP000626109">
    <property type="component" value="Unassembled WGS sequence"/>
</dbReference>
<feature type="repeat" description="PPR" evidence="5">
    <location>
        <begin position="365"/>
        <end position="399"/>
    </location>
</feature>
<dbReference type="Gene3D" id="6.20.370.70">
    <property type="match status" value="1"/>
</dbReference>
<dbReference type="InterPro" id="IPR008195">
    <property type="entry name" value="Ribosomal_eL34"/>
</dbReference>
<feature type="repeat" description="PPR" evidence="5">
    <location>
        <begin position="505"/>
        <end position="539"/>
    </location>
</feature>
<dbReference type="InterPro" id="IPR057027">
    <property type="entry name" value="TPR_mt"/>
</dbReference>
<sequence>MNTRTVAILAQGPSRWVEVCPALFSGDIRKFNLGMRLLRLSTASQIIQRVTRNDEKLAVLDLANDFAFQLKPLSHILALCDALKSNTVVKILMLRGCDICDAGAEALGRGLRYAQPEQSDVFSLLLWRNAKLQTLANRSTSLEDTPNLSATLRNGLDSRTVKTQKNLKKLKELKPVLKPVLESAREHVVEPSLQSHTLELDGPQTCNVQEVSCSLAMVSLLVSSIRIGSLVPDWIPYWPYHTSASEAASPEHLGCRLAPNAVTFHSFMDACSQAGRPDEASVWFHRMTSSALEPDGLSYDVLIHACARAGRGDEASSWMSEMLHARFTPGCLSYEGLVNASAQRGDVEGATRWLREMQAASFEPGVVTLTSLVHACAKSGLAADAARWLQEMQGQQLKPDVVAWGSVVNACARAGDAAAAAKWLATMEESAVQPNAVLYNSVVNACARAGDANQAVQWLRKMEAVRVEADHYTYNSVVHAFARSRRPDEAGQWLERMRSAGILPDVVTYTSVVDGFVKAGRAAEAASWFQQMEATGLRANIASLNSVINGFAKASQPDVALSWLADMQARRLRPDVVSYSCAISACERPSACLKADKLDQFVEDTTAKTKMAAAGTRLTYRRQCRYNTKSNMQRILHTPGGKLVYQAIQKKAKGPHCGDCNKALIGLPRLRPMEYRRLKNREKRVSRAYGGSRCAHCVRNRVVRAFLIEEQKCVKQVLADKLSQVKKEKEPAGKKSKK</sequence>
<evidence type="ECO:0000256" key="3">
    <source>
        <dbReference type="ARBA" id="ARBA00022980"/>
    </source>
</evidence>
<feature type="domain" description="Pentatricopeptide repeat-containing protein-mitochondrial" evidence="6">
    <location>
        <begin position="296"/>
        <end position="422"/>
    </location>
</feature>
<dbReference type="SUPFAM" id="SSF52047">
    <property type="entry name" value="RNI-like"/>
    <property type="match status" value="1"/>
</dbReference>
<feature type="repeat" description="PPR" evidence="5">
    <location>
        <begin position="470"/>
        <end position="504"/>
    </location>
</feature>
<dbReference type="InterPro" id="IPR032675">
    <property type="entry name" value="LRR_dom_sf"/>
</dbReference>
<dbReference type="PANTHER" id="PTHR47447:SF17">
    <property type="entry name" value="OS12G0638900 PROTEIN"/>
    <property type="match status" value="1"/>
</dbReference>
<comment type="caution">
    <text evidence="7">The sequence shown here is derived from an EMBL/GenBank/DDBJ whole genome shotgun (WGS) entry which is preliminary data.</text>
</comment>
<keyword evidence="2" id="KW-0677">Repeat</keyword>
<evidence type="ECO:0000259" key="6">
    <source>
        <dbReference type="Pfam" id="PF23276"/>
    </source>
</evidence>
<dbReference type="GO" id="GO:1990904">
    <property type="term" value="C:ribonucleoprotein complex"/>
    <property type="evidence" value="ECO:0007669"/>
    <property type="project" value="UniProtKB-KW"/>
</dbReference>
<dbReference type="Pfam" id="PF01535">
    <property type="entry name" value="PPR"/>
    <property type="match status" value="1"/>
</dbReference>
<dbReference type="InterPro" id="IPR038562">
    <property type="entry name" value="Ribosomal_eL34_C_sf"/>
</dbReference>
<organism evidence="7 8">
    <name type="scientific">Polarella glacialis</name>
    <name type="common">Dinoflagellate</name>
    <dbReference type="NCBI Taxonomy" id="89957"/>
    <lineage>
        <taxon>Eukaryota</taxon>
        <taxon>Sar</taxon>
        <taxon>Alveolata</taxon>
        <taxon>Dinophyceae</taxon>
        <taxon>Suessiales</taxon>
        <taxon>Suessiaceae</taxon>
        <taxon>Polarella</taxon>
    </lineage>
</organism>
<dbReference type="GO" id="GO:0006412">
    <property type="term" value="P:translation"/>
    <property type="evidence" value="ECO:0007669"/>
    <property type="project" value="InterPro"/>
</dbReference>
<feature type="repeat" description="PPR" evidence="5">
    <location>
        <begin position="400"/>
        <end position="434"/>
    </location>
</feature>
<dbReference type="InterPro" id="IPR011990">
    <property type="entry name" value="TPR-like_helical_dom_sf"/>
</dbReference>
<dbReference type="Gene3D" id="1.25.40.10">
    <property type="entry name" value="Tetratricopeptide repeat domain"/>
    <property type="match status" value="4"/>
</dbReference>
<evidence type="ECO:0000313" key="7">
    <source>
        <dbReference type="EMBL" id="CAE8712177.1"/>
    </source>
</evidence>
<dbReference type="Gene3D" id="3.80.10.10">
    <property type="entry name" value="Ribonuclease Inhibitor"/>
    <property type="match status" value="1"/>
</dbReference>
<dbReference type="Gene3D" id="6.20.340.10">
    <property type="match status" value="1"/>
</dbReference>
<keyword evidence="4" id="KW-0687">Ribonucleoprotein</keyword>
<reference evidence="7" key="1">
    <citation type="submission" date="2021-02" db="EMBL/GenBank/DDBJ databases">
        <authorList>
            <person name="Dougan E. K."/>
            <person name="Rhodes N."/>
            <person name="Thang M."/>
            <person name="Chan C."/>
        </authorList>
    </citation>
    <scope>NUCLEOTIDE SEQUENCE</scope>
</reference>
<dbReference type="EMBL" id="CAJNNW010032282">
    <property type="protein sequence ID" value="CAE8712177.1"/>
    <property type="molecule type" value="Genomic_DNA"/>
</dbReference>
<dbReference type="AlphaFoldDB" id="A0A813KWP4"/>
<evidence type="ECO:0000256" key="2">
    <source>
        <dbReference type="ARBA" id="ARBA00022737"/>
    </source>
</evidence>